<keyword evidence="4" id="KW-1015">Disulfide bond</keyword>
<dbReference type="PANTHER" id="PTHR19277">
    <property type="entry name" value="PENTRAXIN"/>
    <property type="match status" value="1"/>
</dbReference>
<evidence type="ECO:0000313" key="7">
    <source>
        <dbReference type="Proteomes" id="UP000193804"/>
    </source>
</evidence>
<comment type="cofactor">
    <cofactor evidence="1">
        <name>Ca(2+)</name>
        <dbReference type="ChEBI" id="CHEBI:29108"/>
    </cofactor>
</comment>
<gene>
    <name evidence="6" type="ORF">SAMN05661096_00555</name>
</gene>
<keyword evidence="7" id="KW-1185">Reference proteome</keyword>
<dbReference type="InterPro" id="IPR051360">
    <property type="entry name" value="Neuronal_Pentraxin_Related"/>
</dbReference>
<evidence type="ECO:0000256" key="2">
    <source>
        <dbReference type="ARBA" id="ARBA00022723"/>
    </source>
</evidence>
<evidence type="ECO:0000256" key="4">
    <source>
        <dbReference type="ARBA" id="ARBA00023157"/>
    </source>
</evidence>
<name>A0A1X7IDU9_9BACT</name>
<dbReference type="InterPro" id="IPR001791">
    <property type="entry name" value="Laminin_G"/>
</dbReference>
<dbReference type="SUPFAM" id="SSF49899">
    <property type="entry name" value="Concanavalin A-like lectins/glucanases"/>
    <property type="match status" value="3"/>
</dbReference>
<dbReference type="OrthoDB" id="9803616at2"/>
<dbReference type="SMART" id="SM00282">
    <property type="entry name" value="LamG"/>
    <property type="match status" value="3"/>
</dbReference>
<dbReference type="Gene3D" id="2.60.120.200">
    <property type="match status" value="3"/>
</dbReference>
<feature type="domain" description="Laminin G" evidence="5">
    <location>
        <begin position="496"/>
        <end position="663"/>
    </location>
</feature>
<evidence type="ECO:0000313" key="6">
    <source>
        <dbReference type="EMBL" id="SMG12898.1"/>
    </source>
</evidence>
<dbReference type="Proteomes" id="UP000193804">
    <property type="component" value="Unassembled WGS sequence"/>
</dbReference>
<dbReference type="NCBIfam" id="TIGR04183">
    <property type="entry name" value="Por_Secre_tail"/>
    <property type="match status" value="1"/>
</dbReference>
<evidence type="ECO:0000256" key="3">
    <source>
        <dbReference type="ARBA" id="ARBA00022837"/>
    </source>
</evidence>
<dbReference type="GO" id="GO:0004553">
    <property type="term" value="F:hydrolase activity, hydrolyzing O-glycosyl compounds"/>
    <property type="evidence" value="ECO:0007669"/>
    <property type="project" value="UniProtKB-ARBA"/>
</dbReference>
<dbReference type="CDD" id="cd00110">
    <property type="entry name" value="LamG"/>
    <property type="match status" value="2"/>
</dbReference>
<dbReference type="Pfam" id="PF13385">
    <property type="entry name" value="Laminin_G_3"/>
    <property type="match status" value="3"/>
</dbReference>
<dbReference type="EMBL" id="FXAW01000001">
    <property type="protein sequence ID" value="SMG12898.1"/>
    <property type="molecule type" value="Genomic_DNA"/>
</dbReference>
<dbReference type="PROSITE" id="PS50012">
    <property type="entry name" value="RCC1_3"/>
    <property type="match status" value="1"/>
</dbReference>
<keyword evidence="2" id="KW-0479">Metal-binding</keyword>
<evidence type="ECO:0000256" key="1">
    <source>
        <dbReference type="ARBA" id="ARBA00001913"/>
    </source>
</evidence>
<dbReference type="Gene3D" id="2.60.40.3620">
    <property type="match status" value="1"/>
</dbReference>
<reference evidence="7" key="1">
    <citation type="submission" date="2017-04" db="EMBL/GenBank/DDBJ databases">
        <authorList>
            <person name="Varghese N."/>
            <person name="Submissions S."/>
        </authorList>
    </citation>
    <scope>NUCLEOTIDE SEQUENCE [LARGE SCALE GENOMIC DNA]</scope>
    <source>
        <strain evidence="7">DSM 4125</strain>
    </source>
</reference>
<dbReference type="GO" id="GO:0005975">
    <property type="term" value="P:carbohydrate metabolic process"/>
    <property type="evidence" value="ECO:0007669"/>
    <property type="project" value="UniProtKB-ARBA"/>
</dbReference>
<dbReference type="InterPro" id="IPR013320">
    <property type="entry name" value="ConA-like_dom_sf"/>
</dbReference>
<dbReference type="PROSITE" id="PS50025">
    <property type="entry name" value="LAM_G_DOMAIN"/>
    <property type="match status" value="1"/>
</dbReference>
<dbReference type="PANTHER" id="PTHR19277:SF125">
    <property type="entry name" value="B6"/>
    <property type="match status" value="1"/>
</dbReference>
<dbReference type="InterPro" id="IPR000408">
    <property type="entry name" value="Reg_chr_condens"/>
</dbReference>
<protein>
    <submittedName>
        <fullName evidence="6">Por secretion system C-terminal sorting domain-containing protein</fullName>
    </submittedName>
</protein>
<proteinExistence type="predicted"/>
<organism evidence="6 7">
    <name type="scientific">Marivirga sericea</name>
    <dbReference type="NCBI Taxonomy" id="1028"/>
    <lineage>
        <taxon>Bacteria</taxon>
        <taxon>Pseudomonadati</taxon>
        <taxon>Bacteroidota</taxon>
        <taxon>Cytophagia</taxon>
        <taxon>Cytophagales</taxon>
        <taxon>Marivirgaceae</taxon>
        <taxon>Marivirga</taxon>
    </lineage>
</organism>
<dbReference type="GO" id="GO:0046872">
    <property type="term" value="F:metal ion binding"/>
    <property type="evidence" value="ECO:0007669"/>
    <property type="project" value="UniProtKB-KW"/>
</dbReference>
<keyword evidence="3" id="KW-0106">Calcium</keyword>
<dbReference type="STRING" id="1028.SAMN05661096_00555"/>
<accession>A0A1X7IDU9</accession>
<dbReference type="RefSeq" id="WP_085515554.1">
    <property type="nucleotide sequence ID" value="NZ_FXAW01000001.1"/>
</dbReference>
<sequence>MKKAYIKYYLLSILLIPYYGVVAQIDSNSVLSSSFNSSYQVIEDTLARYTFSGSAEDVSGNGANGTVNGQSLTQDRFGRNGNAILFNGNNSGIQTPFVEQPDAISLWFQTTAEAGTLLSWGSGSEGVYGYVVNVLPTGIELVYNSGDGVTDGSTFTGVSINNLEDGNWHHLVINIDITNNEFEFYVDNERIGATPIFEDGILWATINSVGMKIGPQFTGKIDDLIFFSGILSEFQVSKAFHQFGWAVQANTLVLGYEFTDGVLFDLSGYEFDASVVLATLTPDRFGEQGQAAAFNGIDNYIQTPGVPTYDNFSISTWFKTSQDFSSGFRQIIDLFGVGAISIGSNNFLEGSLRFGDSDFLILNSGVEVNDNEWHHAVLTYNGSSANLFLDNQLVQSVSENRSLFRTSIATFLNVGLLFEPGNSLLFTGSIDDIYYYNYALSEAEVSSLFSIGTEPDNQGAFASYFFNGNVDDDSGNDLNGGAVNAVLTEDRFGNPQKAYNFEGPVYLTIPDNNLFDIGFSTDLAISGWFRTTSTSGILVSKSNQNTGFWIQIPDDGSNLLEFVLLESGLGISMTSDVGFNDGEWHHFVIQTDRDGTSEMYIDGLFNAENIETFSGGANPDSNGALQMGGSGGNDTYEGDLDDIQLYKTLLTEEQIRSLYTAGNYPKIESAEIEGNQFENNRILDSYYQSTTLFGNAVIVPAGQIRFILNQDIDRPYGDDNEDNTLELLGAEITVESGLNLMKIDNDSRNYVASKIASMGFIGSALTGSEEDWSGDDIEMENLGEGIFQLSQVQLFNGEWKIRANDDWAFANWGMSEEEGKLALNGANIPVTAGTYNIVVDVINKTYTFETVGGDNTAPIISNLAYQNEISVGNPVSITARVVDQESSVQEVVVQYIIPGSNNFDNPNTIEMEASGNEYSVELPEVTEVGLEFKIFAKNGANLEELTDLQSIIVRYDEGLSIPYNSFGSQQANYRIVSVPLILNSKSIDEVFGIELGTYGDKSKWRMFRYDNESTRELSGNSTLNPGLAYWLIVNDGEGSFNTGNGKSVDADSEEPFEIILKPGWNLIGNPYPYNVSWSDIQQFNNEEFALRVFNGSFRNGTSLPAFSGGFVNWPNSTDFTLLIPRTSLSQSQNRTLDDETDQGWELDFVLEKDEVVNELTGFGMHKNAQDDLDRKDQFNLPRFLNYIDLKYELKANGFHVAKNIAAMHEEYTWKFDIESNMSVDGLTVKWKIPNNPHFNKNNELMLWDPSSGNLVDMKAANHYKLRYSDGRNLRVIYGSLEYVHSFVDVSSLKIADPYPNPSSGTINIQYHIPKDQIKSDLLFELFDLNGRLINKHLHKTDEFGHDVFEWNVRESSNDYLSGVYLLRISNGTNSINKKIIMNH</sequence>
<dbReference type="Pfam" id="PF18962">
    <property type="entry name" value="Por_Secre_tail"/>
    <property type="match status" value="1"/>
</dbReference>
<evidence type="ECO:0000259" key="5">
    <source>
        <dbReference type="PROSITE" id="PS50025"/>
    </source>
</evidence>
<dbReference type="InterPro" id="IPR026444">
    <property type="entry name" value="Secre_tail"/>
</dbReference>